<dbReference type="Pfam" id="PF22262">
    <property type="entry name" value="DUF6950"/>
    <property type="match status" value="1"/>
</dbReference>
<protein>
    <recommendedName>
        <fullName evidence="1">DUF6950 domain-containing protein</fullName>
    </recommendedName>
</protein>
<name>A0ABT9A0W6_9SPHN</name>
<gene>
    <name evidence="2" type="ORF">Q5H94_14080</name>
</gene>
<proteinExistence type="predicted"/>
<evidence type="ECO:0000313" key="3">
    <source>
        <dbReference type="Proteomes" id="UP001176468"/>
    </source>
</evidence>
<dbReference type="RefSeq" id="WP_304561911.1">
    <property type="nucleotide sequence ID" value="NZ_JAUQSZ010000009.1"/>
</dbReference>
<organism evidence="2 3">
    <name type="scientific">Sphingomonas immobilis</name>
    <dbReference type="NCBI Taxonomy" id="3063997"/>
    <lineage>
        <taxon>Bacteria</taxon>
        <taxon>Pseudomonadati</taxon>
        <taxon>Pseudomonadota</taxon>
        <taxon>Alphaproteobacteria</taxon>
        <taxon>Sphingomonadales</taxon>
        <taxon>Sphingomonadaceae</taxon>
        <taxon>Sphingomonas</taxon>
    </lineage>
</organism>
<comment type="caution">
    <text evidence="2">The sequence shown here is derived from an EMBL/GenBank/DDBJ whole genome shotgun (WGS) entry which is preliminary data.</text>
</comment>
<dbReference type="InterPro" id="IPR053802">
    <property type="entry name" value="DUF6950"/>
</dbReference>
<accession>A0ABT9A0W6</accession>
<evidence type="ECO:0000313" key="2">
    <source>
        <dbReference type="EMBL" id="MDO7843460.1"/>
    </source>
</evidence>
<keyword evidence="3" id="KW-1185">Reference proteome</keyword>
<dbReference type="EMBL" id="JAUQSZ010000009">
    <property type="protein sequence ID" value="MDO7843460.1"/>
    <property type="molecule type" value="Genomic_DNA"/>
</dbReference>
<dbReference type="Proteomes" id="UP001176468">
    <property type="component" value="Unassembled WGS sequence"/>
</dbReference>
<reference evidence="2" key="1">
    <citation type="submission" date="2023-07" db="EMBL/GenBank/DDBJ databases">
        <authorList>
            <person name="Kim M.K."/>
        </authorList>
    </citation>
    <scope>NUCLEOTIDE SEQUENCE</scope>
    <source>
        <strain evidence="2">CA1-15</strain>
    </source>
</reference>
<sequence length="143" mass="15245">MTSAPHPLVKRAEAAQATVDRFLNQPFALGKRDCAQMLLFHLRSMGHVVKLAGVGDYKTVLGGKRALRRLGFASLTEAMDSRFPRITPAAAIVGDVIALASGEALDALAIAVGNGRALGYHENAEGAVIIQPRQTDTAWRVDP</sequence>
<feature type="domain" description="DUF6950" evidence="1">
    <location>
        <begin position="13"/>
        <end position="141"/>
    </location>
</feature>
<evidence type="ECO:0000259" key="1">
    <source>
        <dbReference type="Pfam" id="PF22262"/>
    </source>
</evidence>